<evidence type="ECO:0000256" key="5">
    <source>
        <dbReference type="ARBA" id="ARBA00048340"/>
    </source>
</evidence>
<gene>
    <name evidence="7" type="ORF">SCF082_LOCUS11894</name>
</gene>
<name>A0ABP0JG09_9DINO</name>
<evidence type="ECO:0000256" key="1">
    <source>
        <dbReference type="ARBA" id="ARBA00022857"/>
    </source>
</evidence>
<evidence type="ECO:0000256" key="3">
    <source>
        <dbReference type="ARBA" id="ARBA00026117"/>
    </source>
</evidence>
<sequence>MAERSYFRDDVLEGRVALITGGGSGIGFEVARQFGLHGCKGVVLMGRRKQFLDKAVELLKKDNIQAVCFAGDVRNSENCSAAVALAVETYGGLDVLVNAAAGNFLAAAEEISGNGFKAVMDIDAVGTFNVTRAAFEALRQSPYGGVVTSITATLHYTATWYQTAPVAAKAAIDAMTRNLALEWGEFGLRCNAVAPGPIAETPGLEKLSASVRRKRMGSPGRGARLRRAGTKGEIASACIYLCLNRYITGQTLPVDGGEWFGKKPMMPREVVSQISRGVEKQSRSMGPGAKSKL</sequence>
<dbReference type="InterPro" id="IPR002347">
    <property type="entry name" value="SDR_fam"/>
</dbReference>
<dbReference type="Proteomes" id="UP001642464">
    <property type="component" value="Unassembled WGS sequence"/>
</dbReference>
<accession>A0ABP0JG09</accession>
<dbReference type="SUPFAM" id="SSF51735">
    <property type="entry name" value="NAD(P)-binding Rossmann-fold domains"/>
    <property type="match status" value="1"/>
</dbReference>
<dbReference type="Gene3D" id="3.40.50.720">
    <property type="entry name" value="NAD(P)-binding Rossmann-like Domain"/>
    <property type="match status" value="1"/>
</dbReference>
<keyword evidence="1" id="KW-0521">NADP</keyword>
<dbReference type="EMBL" id="CAXAMM010007125">
    <property type="protein sequence ID" value="CAK9013349.1"/>
    <property type="molecule type" value="Genomic_DNA"/>
</dbReference>
<dbReference type="PRINTS" id="PR00081">
    <property type="entry name" value="GDHRDH"/>
</dbReference>
<dbReference type="PANTHER" id="PTHR43296:SF2">
    <property type="entry name" value="PEROXISOMAL 2,4-DIENOYL-COA REDUCTASE [(3E)-ENOYL-COA-PRODUCING]"/>
    <property type="match status" value="1"/>
</dbReference>
<keyword evidence="8" id="KW-1185">Reference proteome</keyword>
<evidence type="ECO:0000256" key="4">
    <source>
        <dbReference type="ARBA" id="ARBA00048009"/>
    </source>
</evidence>
<evidence type="ECO:0000313" key="7">
    <source>
        <dbReference type="EMBL" id="CAK9013349.1"/>
    </source>
</evidence>
<evidence type="ECO:0000313" key="8">
    <source>
        <dbReference type="Proteomes" id="UP001642464"/>
    </source>
</evidence>
<dbReference type="InterPro" id="IPR036291">
    <property type="entry name" value="NAD(P)-bd_dom_sf"/>
</dbReference>
<feature type="region of interest" description="Disordered" evidence="6">
    <location>
        <begin position="274"/>
        <end position="293"/>
    </location>
</feature>
<proteinExistence type="predicted"/>
<comment type="catalytic activity">
    <reaction evidence="5">
        <text>a (2E,4Z)-dienoyl-CoA + NADPH + H(+) = a 4,5-saturated-(3E)-enoyl-CoA + NADP(+)</text>
        <dbReference type="Rhea" id="RHEA:61892"/>
        <dbReference type="ChEBI" id="CHEBI:15378"/>
        <dbReference type="ChEBI" id="CHEBI:57783"/>
        <dbReference type="ChEBI" id="CHEBI:58349"/>
        <dbReference type="ChEBI" id="CHEBI:85099"/>
        <dbReference type="ChEBI" id="CHEBI:85493"/>
        <dbReference type="EC" id="1.3.1.124"/>
    </reaction>
</comment>
<evidence type="ECO:0000256" key="6">
    <source>
        <dbReference type="SAM" id="MobiDB-lite"/>
    </source>
</evidence>
<evidence type="ECO:0000256" key="2">
    <source>
        <dbReference type="ARBA" id="ARBA00023002"/>
    </source>
</evidence>
<organism evidence="7 8">
    <name type="scientific">Durusdinium trenchii</name>
    <dbReference type="NCBI Taxonomy" id="1381693"/>
    <lineage>
        <taxon>Eukaryota</taxon>
        <taxon>Sar</taxon>
        <taxon>Alveolata</taxon>
        <taxon>Dinophyceae</taxon>
        <taxon>Suessiales</taxon>
        <taxon>Symbiodiniaceae</taxon>
        <taxon>Durusdinium</taxon>
    </lineage>
</organism>
<dbReference type="EC" id="1.3.1.124" evidence="3"/>
<keyword evidence="2" id="KW-0560">Oxidoreductase</keyword>
<protein>
    <recommendedName>
        <fullName evidence="3">2,4-dienoyl-CoA reductase [(3E)-enoyl-CoA-producing]</fullName>
        <ecNumber evidence="3">1.3.1.124</ecNumber>
    </recommendedName>
</protein>
<dbReference type="PANTHER" id="PTHR43296">
    <property type="entry name" value="PEROXISOMAL 2,4-DIENOYL-COA REDUCTASE"/>
    <property type="match status" value="1"/>
</dbReference>
<comment type="catalytic activity">
    <reaction evidence="4">
        <text>a (2E,4E)-dienoyl-CoA + NADPH + H(+) = a 4,5-saturated-(3E)-enoyl-CoA + NADP(+)</text>
        <dbReference type="Rhea" id="RHEA:45912"/>
        <dbReference type="ChEBI" id="CHEBI:15378"/>
        <dbReference type="ChEBI" id="CHEBI:57783"/>
        <dbReference type="ChEBI" id="CHEBI:58349"/>
        <dbReference type="ChEBI" id="CHEBI:85101"/>
        <dbReference type="ChEBI" id="CHEBI:85493"/>
        <dbReference type="EC" id="1.3.1.124"/>
    </reaction>
</comment>
<reference evidence="7 8" key="1">
    <citation type="submission" date="2024-02" db="EMBL/GenBank/DDBJ databases">
        <authorList>
            <person name="Chen Y."/>
            <person name="Shah S."/>
            <person name="Dougan E. K."/>
            <person name="Thang M."/>
            <person name="Chan C."/>
        </authorList>
    </citation>
    <scope>NUCLEOTIDE SEQUENCE [LARGE SCALE GENOMIC DNA]</scope>
</reference>
<dbReference type="Pfam" id="PF13561">
    <property type="entry name" value="adh_short_C2"/>
    <property type="match status" value="1"/>
</dbReference>
<dbReference type="InterPro" id="IPR045017">
    <property type="entry name" value="DECR2-like"/>
</dbReference>
<comment type="caution">
    <text evidence="7">The sequence shown here is derived from an EMBL/GenBank/DDBJ whole genome shotgun (WGS) entry which is preliminary data.</text>
</comment>